<sequence length="206" mass="23085">MAGVVHFSGWQASWDSKSLSEGQEPKSGRVYTMYHGTHINNARPIITGGFKPSTSGLLGQGVYVSRNIDKAKCYPLRTDRREQVVFKMKVNVGKVKKIDCDNHPLQKSWHQNGYDCAWIPPNSNVSVIKSGREEDCVWDPSRITVVDVAVCMDDNKRRELRSLIRQQLRGAGCGLCGVDADGPHDVHDCWQCGSRICPFEKQHVCI</sequence>
<evidence type="ECO:0000313" key="3">
    <source>
        <dbReference type="Ensembl" id="ENSPNAP00000006049.1"/>
    </source>
</evidence>
<dbReference type="RefSeq" id="XP_017557268.1">
    <property type="nucleotide sequence ID" value="XM_017701779.2"/>
</dbReference>
<accession>A0A3B4C666</accession>
<dbReference type="InterPro" id="IPR012317">
    <property type="entry name" value="Poly(ADP-ribose)pol_cat_dom"/>
</dbReference>
<evidence type="ECO:0000313" key="4">
    <source>
        <dbReference type="Proteomes" id="UP001501920"/>
    </source>
</evidence>
<dbReference type="PANTHER" id="PTHR36542:SF7">
    <property type="entry name" value="GIG2-LIKE PROTEIN DREO"/>
    <property type="match status" value="1"/>
</dbReference>
<dbReference type="PANTHER" id="PTHR36542">
    <property type="entry name" value="GIG2-LIKE PROTEIN DRED-RELATED"/>
    <property type="match status" value="1"/>
</dbReference>
<dbReference type="Pfam" id="PF00644">
    <property type="entry name" value="PARP"/>
    <property type="match status" value="1"/>
</dbReference>
<dbReference type="GeneID" id="108429770"/>
<dbReference type="Ensembl" id="ENSPNAT00000004247.2">
    <property type="protein sequence ID" value="ENSPNAP00000006049.1"/>
    <property type="gene ID" value="ENSPNAG00000012118.2"/>
</dbReference>
<reference evidence="3 4" key="1">
    <citation type="submission" date="2020-10" db="EMBL/GenBank/DDBJ databases">
        <title>Pygocentrus nattereri (red-bellied piranha) genome, fPygNat1, primary haplotype.</title>
        <authorList>
            <person name="Myers G."/>
            <person name="Meyer A."/>
            <person name="Karagic N."/>
            <person name="Pippel M."/>
            <person name="Winkler S."/>
            <person name="Tracey A."/>
            <person name="Wood J."/>
            <person name="Formenti G."/>
            <person name="Howe K."/>
            <person name="Fedrigo O."/>
            <person name="Jarvis E.D."/>
        </authorList>
    </citation>
    <scope>NUCLEOTIDE SEQUENCE [LARGE SCALE GENOMIC DNA]</scope>
</reference>
<dbReference type="Gene3D" id="3.90.175.10">
    <property type="entry name" value="Diphtheria Toxin, domain 1"/>
    <property type="match status" value="1"/>
</dbReference>
<reference evidence="3" key="3">
    <citation type="submission" date="2025-09" db="UniProtKB">
        <authorList>
            <consortium name="Ensembl"/>
        </authorList>
    </citation>
    <scope>IDENTIFICATION</scope>
</reference>
<reference evidence="3" key="2">
    <citation type="submission" date="2025-08" db="UniProtKB">
        <authorList>
            <consortium name="Ensembl"/>
        </authorList>
    </citation>
    <scope>IDENTIFICATION</scope>
</reference>
<dbReference type="OrthoDB" id="9894570at2759"/>
<evidence type="ECO:0000259" key="2">
    <source>
        <dbReference type="Pfam" id="PF00644"/>
    </source>
</evidence>
<dbReference type="GO" id="GO:0005737">
    <property type="term" value="C:cytoplasm"/>
    <property type="evidence" value="ECO:0007669"/>
    <property type="project" value="TreeGrafter"/>
</dbReference>
<proteinExistence type="inferred from homology"/>
<dbReference type="AlphaFoldDB" id="A0A3B4C666"/>
<feature type="domain" description="PARP catalytic" evidence="2">
    <location>
        <begin position="30"/>
        <end position="108"/>
    </location>
</feature>
<keyword evidence="4" id="KW-1185">Reference proteome</keyword>
<dbReference type="GO" id="GO:0003950">
    <property type="term" value="F:NAD+ poly-ADP-ribosyltransferase activity"/>
    <property type="evidence" value="ECO:0007669"/>
    <property type="project" value="InterPro"/>
</dbReference>
<dbReference type="GeneTree" id="ENSGT00940000163496"/>
<dbReference type="Proteomes" id="UP001501920">
    <property type="component" value="Chromosome 23"/>
</dbReference>
<dbReference type="SUPFAM" id="SSF56399">
    <property type="entry name" value="ADP-ribosylation"/>
    <property type="match status" value="1"/>
</dbReference>
<evidence type="ECO:0000256" key="1">
    <source>
        <dbReference type="ARBA" id="ARBA00024347"/>
    </source>
</evidence>
<comment type="similarity">
    <text evidence="1">Belongs to the ARTD/PARP family.</text>
</comment>
<organism evidence="3 4">
    <name type="scientific">Pygocentrus nattereri</name>
    <name type="common">Red-bellied piranha</name>
    <dbReference type="NCBI Taxonomy" id="42514"/>
    <lineage>
        <taxon>Eukaryota</taxon>
        <taxon>Metazoa</taxon>
        <taxon>Chordata</taxon>
        <taxon>Craniata</taxon>
        <taxon>Vertebrata</taxon>
        <taxon>Euteleostomi</taxon>
        <taxon>Actinopterygii</taxon>
        <taxon>Neopterygii</taxon>
        <taxon>Teleostei</taxon>
        <taxon>Ostariophysi</taxon>
        <taxon>Characiformes</taxon>
        <taxon>Characoidei</taxon>
        <taxon>Pygocentrus</taxon>
    </lineage>
</organism>
<dbReference type="CTD" id="566020"/>
<name>A0A3B4C666_PYGNA</name>
<protein>
    <recommendedName>
        <fullName evidence="2">PARP catalytic domain-containing protein</fullName>
    </recommendedName>
</protein>
<dbReference type="OMA" id="YHGTHIN"/>